<dbReference type="PANTHER" id="PTHR43649:SF12">
    <property type="entry name" value="DIACETYLCHITOBIOSE BINDING PROTEIN DASA"/>
    <property type="match status" value="1"/>
</dbReference>
<evidence type="ECO:0000256" key="1">
    <source>
        <dbReference type="SAM" id="SignalP"/>
    </source>
</evidence>
<name>A0A3E3DGP1_9FIRM</name>
<dbReference type="Proteomes" id="UP000261023">
    <property type="component" value="Unassembled WGS sequence"/>
</dbReference>
<keyword evidence="1" id="KW-0732">Signal</keyword>
<dbReference type="PANTHER" id="PTHR43649">
    <property type="entry name" value="ARABINOSE-BINDING PROTEIN-RELATED"/>
    <property type="match status" value="1"/>
</dbReference>
<dbReference type="InterPro" id="IPR006059">
    <property type="entry name" value="SBP"/>
</dbReference>
<evidence type="ECO:0000313" key="3">
    <source>
        <dbReference type="Proteomes" id="UP000261023"/>
    </source>
</evidence>
<dbReference type="InterPro" id="IPR050490">
    <property type="entry name" value="Bact_solute-bd_prot1"/>
</dbReference>
<evidence type="ECO:0000313" key="2">
    <source>
        <dbReference type="EMBL" id="RGD68355.1"/>
    </source>
</evidence>
<protein>
    <submittedName>
        <fullName evidence="2">Extracellular solute-binding protein</fullName>
    </submittedName>
</protein>
<feature type="chain" id="PRO_5038599701" evidence="1">
    <location>
        <begin position="22"/>
        <end position="564"/>
    </location>
</feature>
<sequence length="564" mass="62981">MRMRKLAAAALVTSMAVSMLAGCGGSGKTGASSAAGSSAEAGEGGIREYTAFFAVPGDEINDDNEIQQKIAEITGARVKETWLTGQTAAEAVGTLIAGGEYPDLIDGSDGTGQLYEAGALIPLDDYIEKYPNLKELWSEEEWDKVRQDDGHIYWIPQFGNAYERDMSCTPAEAFWIQTRVLKWAGYPEIKTVDQFFKLLEDYHAANPTMEDGTANIPFTILCDDWRYFCLENPPQFLAGYPNDGSVIVDTETKKIVDYNTIDEAKEYFGKLNDAFKKGILDQEAFTQSYDEYIAKLSSGRVLAMVDQWWQFQNARDSLKQQGLDAQGCNYIPLALTVEENVTPNYNTGVVINPANGVGVSVSCEDPEGVMKFLNDILEPEVRILRGWGVEGVDFEAGEDGIYSRTDEQWSKVAESSYKASHMCSYSYLPNYVGLLNDKVNASAPNEQPSEFMKSLPSDVRECLQAYDCETYLEMMDPADEPPGPWFPMYSYSNTMTTSTEGGTAWTMMGEIKHEYLPKAVMAEDFEQGWQEYMAAYEGAKPDAFLKEMQEELDRRIENAKKYEQ</sequence>
<dbReference type="EMBL" id="QTJW01000017">
    <property type="protein sequence ID" value="RGD68355.1"/>
    <property type="molecule type" value="Genomic_DNA"/>
</dbReference>
<comment type="caution">
    <text evidence="2">The sequence shown here is derived from an EMBL/GenBank/DDBJ whole genome shotgun (WGS) entry which is preliminary data.</text>
</comment>
<dbReference type="PROSITE" id="PS51257">
    <property type="entry name" value="PROKAR_LIPOPROTEIN"/>
    <property type="match status" value="1"/>
</dbReference>
<accession>A0A3E3DGP1</accession>
<feature type="signal peptide" evidence="1">
    <location>
        <begin position="1"/>
        <end position="21"/>
    </location>
</feature>
<organism evidence="2 3">
    <name type="scientific">Hungatella hathewayi</name>
    <dbReference type="NCBI Taxonomy" id="154046"/>
    <lineage>
        <taxon>Bacteria</taxon>
        <taxon>Bacillati</taxon>
        <taxon>Bacillota</taxon>
        <taxon>Clostridia</taxon>
        <taxon>Lachnospirales</taxon>
        <taxon>Lachnospiraceae</taxon>
        <taxon>Hungatella</taxon>
    </lineage>
</organism>
<dbReference type="Gene3D" id="3.40.190.10">
    <property type="entry name" value="Periplasmic binding protein-like II"/>
    <property type="match status" value="2"/>
</dbReference>
<gene>
    <name evidence="2" type="ORF">DWX31_22870</name>
</gene>
<proteinExistence type="predicted"/>
<dbReference type="AlphaFoldDB" id="A0A3E3DGP1"/>
<dbReference type="RefSeq" id="WP_117502694.1">
    <property type="nucleotide sequence ID" value="NZ_QTJW01000017.1"/>
</dbReference>
<reference evidence="2 3" key="1">
    <citation type="submission" date="2018-08" db="EMBL/GenBank/DDBJ databases">
        <title>A genome reference for cultivated species of the human gut microbiota.</title>
        <authorList>
            <person name="Zou Y."/>
            <person name="Xue W."/>
            <person name="Luo G."/>
        </authorList>
    </citation>
    <scope>NUCLEOTIDE SEQUENCE [LARGE SCALE GENOMIC DNA]</scope>
    <source>
        <strain evidence="2 3">AF19-13AC</strain>
    </source>
</reference>
<dbReference type="Pfam" id="PF13416">
    <property type="entry name" value="SBP_bac_8"/>
    <property type="match status" value="1"/>
</dbReference>
<dbReference type="SUPFAM" id="SSF53850">
    <property type="entry name" value="Periplasmic binding protein-like II"/>
    <property type="match status" value="1"/>
</dbReference>
<dbReference type="OrthoDB" id="54751at2"/>